<dbReference type="GO" id="GO:0042840">
    <property type="term" value="P:D-glucuronate catabolic process"/>
    <property type="evidence" value="ECO:0007669"/>
    <property type="project" value="TreeGrafter"/>
</dbReference>
<evidence type="ECO:0000313" key="9">
    <source>
        <dbReference type="Proteomes" id="UP000189941"/>
    </source>
</evidence>
<dbReference type="InterPro" id="IPR003766">
    <property type="entry name" value="Uronate_isomerase"/>
</dbReference>
<protein>
    <recommendedName>
        <fullName evidence="5 7">Uronate isomerase</fullName>
        <ecNumber evidence="4 7">5.3.1.12</ecNumber>
    </recommendedName>
    <alternativeName>
        <fullName evidence="7">Glucuronate isomerase</fullName>
    </alternativeName>
    <alternativeName>
        <fullName evidence="7">Uronic isomerase</fullName>
    </alternativeName>
</protein>
<dbReference type="UniPathway" id="UPA00246"/>
<keyword evidence="6 7" id="KW-0413">Isomerase</keyword>
<evidence type="ECO:0000256" key="3">
    <source>
        <dbReference type="ARBA" id="ARBA00008397"/>
    </source>
</evidence>
<sequence>MAFIKKDFMITSETGQHLYKKYAKDLPIYDYHCHLSPELIATDYQFEDITDVWLSGDHYKWRALRANGVPESHITGKETSAKEKFMEWAQTVPNTVGNPLFHWTALELKRYFDIDDILTADNGEEIFDQLNKQIQEKKMTTRYFINQSNVALIGTTDSPEDSLEFHQQIAEDDSFKTKVVPSFRPDKALKVNDPAFNEYVQLIGKVADKKVNKYQDFVDALAQRIAFFDSVGTVASDHALEEVNYVAATNEEIEAIFAKGLKGDTLTAQEVNQYTSRLLVDLAKLYADYDWTMQIHFGALRNNNTKMFETLGPDTGFDSIRDSSNDASGLNRLFDAMNQNNGLPKMIIYPLNPTQFDVIGSALANFQSNDKGIKSKLQLGSGWWFNDTERGMRAQMAALSDQGLLMNFVGMLTDSRSFLSYPRHEYFRRILCQFIGEQVDAGKIPNDESLLKTLVQNICYYNAVNYFTKNTDK</sequence>
<comment type="similarity">
    <text evidence="3 7">Belongs to the metallo-dependent hydrolases superfamily. Uronate isomerase family.</text>
</comment>
<accession>A0A1T4LTF8</accession>
<proteinExistence type="inferred from homology"/>
<dbReference type="GO" id="GO:0008880">
    <property type="term" value="F:glucuronate isomerase activity"/>
    <property type="evidence" value="ECO:0007669"/>
    <property type="project" value="UniProtKB-UniRule"/>
</dbReference>
<organism evidence="8 9">
    <name type="scientific">Globicatella sulfidifaciens DSM 15739</name>
    <dbReference type="NCBI Taxonomy" id="1121925"/>
    <lineage>
        <taxon>Bacteria</taxon>
        <taxon>Bacillati</taxon>
        <taxon>Bacillota</taxon>
        <taxon>Bacilli</taxon>
        <taxon>Lactobacillales</taxon>
        <taxon>Aerococcaceae</taxon>
        <taxon>Globicatella</taxon>
    </lineage>
</organism>
<dbReference type="InterPro" id="IPR032466">
    <property type="entry name" value="Metal_Hydrolase"/>
</dbReference>
<dbReference type="Pfam" id="PF02614">
    <property type="entry name" value="UxaC"/>
    <property type="match status" value="1"/>
</dbReference>
<dbReference type="PANTHER" id="PTHR30068">
    <property type="entry name" value="URONATE ISOMERASE"/>
    <property type="match status" value="1"/>
</dbReference>
<name>A0A1T4LTF8_9LACT</name>
<comment type="pathway">
    <text evidence="2 7">Carbohydrate metabolism; pentose and glucuronate interconversion.</text>
</comment>
<gene>
    <name evidence="7" type="primary">uxaC</name>
    <name evidence="8" type="ORF">SAMN02746011_01192</name>
</gene>
<dbReference type="RefSeq" id="WP_078755939.1">
    <property type="nucleotide sequence ID" value="NZ_FUWO01000009.1"/>
</dbReference>
<dbReference type="Proteomes" id="UP000189941">
    <property type="component" value="Unassembled WGS sequence"/>
</dbReference>
<dbReference type="GO" id="GO:0019698">
    <property type="term" value="P:D-galacturonate catabolic process"/>
    <property type="evidence" value="ECO:0007669"/>
    <property type="project" value="TreeGrafter"/>
</dbReference>
<dbReference type="Gene3D" id="3.20.20.140">
    <property type="entry name" value="Metal-dependent hydrolases"/>
    <property type="match status" value="1"/>
</dbReference>
<dbReference type="OrthoDB" id="9766564at2"/>
<evidence type="ECO:0000256" key="1">
    <source>
        <dbReference type="ARBA" id="ARBA00001165"/>
    </source>
</evidence>
<comment type="catalytic activity">
    <reaction evidence="1 7">
        <text>D-glucuronate = D-fructuronate</text>
        <dbReference type="Rhea" id="RHEA:13049"/>
        <dbReference type="ChEBI" id="CHEBI:58720"/>
        <dbReference type="ChEBI" id="CHEBI:59863"/>
        <dbReference type="EC" id="5.3.1.12"/>
    </reaction>
</comment>
<evidence type="ECO:0000313" key="8">
    <source>
        <dbReference type="EMBL" id="SJZ57818.1"/>
    </source>
</evidence>
<dbReference type="HAMAP" id="MF_00675">
    <property type="entry name" value="UxaC"/>
    <property type="match status" value="1"/>
</dbReference>
<reference evidence="9" key="1">
    <citation type="submission" date="2017-02" db="EMBL/GenBank/DDBJ databases">
        <authorList>
            <person name="Varghese N."/>
            <person name="Submissions S."/>
        </authorList>
    </citation>
    <scope>NUCLEOTIDE SEQUENCE [LARGE SCALE GENOMIC DNA]</scope>
    <source>
        <strain evidence="9">DSM 15739</strain>
    </source>
</reference>
<evidence type="ECO:0000256" key="6">
    <source>
        <dbReference type="ARBA" id="ARBA00023235"/>
    </source>
</evidence>
<evidence type="ECO:0000256" key="4">
    <source>
        <dbReference type="ARBA" id="ARBA00012546"/>
    </source>
</evidence>
<dbReference type="NCBIfam" id="NF002794">
    <property type="entry name" value="PRK02925.1"/>
    <property type="match status" value="1"/>
</dbReference>
<dbReference type="EMBL" id="FUWO01000009">
    <property type="protein sequence ID" value="SJZ57818.1"/>
    <property type="molecule type" value="Genomic_DNA"/>
</dbReference>
<evidence type="ECO:0000256" key="5">
    <source>
        <dbReference type="ARBA" id="ARBA00020555"/>
    </source>
</evidence>
<dbReference type="AlphaFoldDB" id="A0A1T4LTF8"/>
<evidence type="ECO:0000256" key="7">
    <source>
        <dbReference type="HAMAP-Rule" id="MF_00675"/>
    </source>
</evidence>
<keyword evidence="9" id="KW-1185">Reference proteome</keyword>
<dbReference type="Gene3D" id="1.10.2020.10">
    <property type="entry name" value="uronate isomerase, domain 2, chain A"/>
    <property type="match status" value="1"/>
</dbReference>
<comment type="catalytic activity">
    <reaction evidence="7">
        <text>aldehydo-D-galacturonate = keto-D-tagaturonate</text>
        <dbReference type="Rhea" id="RHEA:27702"/>
        <dbReference type="ChEBI" id="CHEBI:12952"/>
        <dbReference type="ChEBI" id="CHEBI:17886"/>
    </reaction>
</comment>
<dbReference type="EC" id="5.3.1.12" evidence="4 7"/>
<dbReference type="SUPFAM" id="SSF51556">
    <property type="entry name" value="Metallo-dependent hydrolases"/>
    <property type="match status" value="1"/>
</dbReference>
<evidence type="ECO:0000256" key="2">
    <source>
        <dbReference type="ARBA" id="ARBA00004892"/>
    </source>
</evidence>
<dbReference type="STRING" id="1121925.SAMN02746011_01192"/>
<dbReference type="PANTHER" id="PTHR30068:SF4">
    <property type="entry name" value="URONATE ISOMERASE"/>
    <property type="match status" value="1"/>
</dbReference>